<dbReference type="EMBL" id="JBAMMX010000024">
    <property type="protein sequence ID" value="KAK6916489.1"/>
    <property type="molecule type" value="Genomic_DNA"/>
</dbReference>
<feature type="transmembrane region" description="Helical" evidence="1">
    <location>
        <begin position="91"/>
        <end position="111"/>
    </location>
</feature>
<protein>
    <submittedName>
        <fullName evidence="2">Uncharacterized protein</fullName>
    </submittedName>
</protein>
<comment type="caution">
    <text evidence="2">The sequence shown here is derived from an EMBL/GenBank/DDBJ whole genome shotgun (WGS) entry which is preliminary data.</text>
</comment>
<sequence length="232" mass="26466">MALRTSQYQHLQTFKFSATSPVIHKLLFSYPNGKYWSKGHNLLCAINMTADQSGDSRKINLDHVLDRAREIWDSCPQPVKIFPWKQASENFIQLIIDLILAVVKYLCVPLFAVSSLSEMSYCAHERKMRFIPFPFLIGIALAGALHNTALEVSPFLKDAEVPWHLIAIAIFFTLLKLSGPYYPYWGRILVPHFANGGLIRTLWIAFKWYRKGQKLSSVPKMQSAVNGSNHLE</sequence>
<evidence type="ECO:0000256" key="1">
    <source>
        <dbReference type="SAM" id="Phobius"/>
    </source>
</evidence>
<organism evidence="2 3">
    <name type="scientific">Dillenia turbinata</name>
    <dbReference type="NCBI Taxonomy" id="194707"/>
    <lineage>
        <taxon>Eukaryota</taxon>
        <taxon>Viridiplantae</taxon>
        <taxon>Streptophyta</taxon>
        <taxon>Embryophyta</taxon>
        <taxon>Tracheophyta</taxon>
        <taxon>Spermatophyta</taxon>
        <taxon>Magnoliopsida</taxon>
        <taxon>eudicotyledons</taxon>
        <taxon>Gunneridae</taxon>
        <taxon>Pentapetalae</taxon>
        <taxon>Dilleniales</taxon>
        <taxon>Dilleniaceae</taxon>
        <taxon>Dillenia</taxon>
    </lineage>
</organism>
<dbReference type="PANTHER" id="PTHR36000:SF2">
    <property type="entry name" value="DEFECTIVE 1273 PROTEIN, PUTATIVE-RELATED"/>
    <property type="match status" value="1"/>
</dbReference>
<dbReference type="AlphaFoldDB" id="A0AAN8UPA2"/>
<keyword evidence="3" id="KW-1185">Reference proteome</keyword>
<evidence type="ECO:0000313" key="2">
    <source>
        <dbReference type="EMBL" id="KAK6916489.1"/>
    </source>
</evidence>
<gene>
    <name evidence="2" type="ORF">RJ641_019350</name>
</gene>
<dbReference type="PANTHER" id="PTHR36000">
    <property type="entry name" value="DEFECTIVE 1273 PROTEIN, PUTATIVE-RELATED"/>
    <property type="match status" value="1"/>
</dbReference>
<keyword evidence="1" id="KW-1133">Transmembrane helix</keyword>
<evidence type="ECO:0000313" key="3">
    <source>
        <dbReference type="Proteomes" id="UP001370490"/>
    </source>
</evidence>
<keyword evidence="1" id="KW-0812">Transmembrane</keyword>
<feature type="transmembrane region" description="Helical" evidence="1">
    <location>
        <begin position="131"/>
        <end position="149"/>
    </location>
</feature>
<dbReference type="Proteomes" id="UP001370490">
    <property type="component" value="Unassembled WGS sequence"/>
</dbReference>
<feature type="transmembrane region" description="Helical" evidence="1">
    <location>
        <begin position="161"/>
        <end position="182"/>
    </location>
</feature>
<proteinExistence type="predicted"/>
<accession>A0AAN8UPA2</accession>
<keyword evidence="1" id="KW-0472">Membrane</keyword>
<reference evidence="2 3" key="1">
    <citation type="submission" date="2023-12" db="EMBL/GenBank/DDBJ databases">
        <title>A high-quality genome assembly for Dillenia turbinata (Dilleniales).</title>
        <authorList>
            <person name="Chanderbali A."/>
        </authorList>
    </citation>
    <scope>NUCLEOTIDE SEQUENCE [LARGE SCALE GENOMIC DNA]</scope>
    <source>
        <strain evidence="2">LSX21</strain>
        <tissue evidence="2">Leaf</tissue>
    </source>
</reference>
<name>A0AAN8UPA2_9MAGN</name>